<protein>
    <submittedName>
        <fullName evidence="1">Uncharacterized protein</fullName>
    </submittedName>
</protein>
<dbReference type="RefSeq" id="WP_072853904.1">
    <property type="nucleotide sequence ID" value="NZ_FRAH01000121.1"/>
</dbReference>
<organism evidence="1 2">
    <name type="scientific">Anaerotignum lactatifermentans DSM 14214</name>
    <dbReference type="NCBI Taxonomy" id="1121323"/>
    <lineage>
        <taxon>Bacteria</taxon>
        <taxon>Bacillati</taxon>
        <taxon>Bacillota</taxon>
        <taxon>Clostridia</taxon>
        <taxon>Lachnospirales</taxon>
        <taxon>Anaerotignaceae</taxon>
        <taxon>Anaerotignum</taxon>
    </lineage>
</organism>
<gene>
    <name evidence="1" type="ORF">SAMN02745138_03523</name>
</gene>
<evidence type="ECO:0000313" key="2">
    <source>
        <dbReference type="Proteomes" id="UP000183975"/>
    </source>
</evidence>
<dbReference type="EMBL" id="FRAH01000121">
    <property type="protein sequence ID" value="SHL50548.1"/>
    <property type="molecule type" value="Genomic_DNA"/>
</dbReference>
<dbReference type="OrthoDB" id="7833188at2"/>
<name>A0A1M7B6C3_9FIRM</name>
<evidence type="ECO:0000313" key="1">
    <source>
        <dbReference type="EMBL" id="SHL50548.1"/>
    </source>
</evidence>
<reference evidence="1 2" key="1">
    <citation type="submission" date="2016-11" db="EMBL/GenBank/DDBJ databases">
        <authorList>
            <person name="Jaros S."/>
            <person name="Januszkiewicz K."/>
            <person name="Wedrychowicz H."/>
        </authorList>
    </citation>
    <scope>NUCLEOTIDE SEQUENCE [LARGE SCALE GENOMIC DNA]</scope>
    <source>
        <strain evidence="1 2">DSM 14214</strain>
    </source>
</reference>
<keyword evidence="2" id="KW-1185">Reference proteome</keyword>
<accession>A0A1M7B6C3</accession>
<sequence length="233" mass="27142">MDTNIKSKDRILNTSPYNRLSTINEFTACVGTNGNYGQDTICDGFKDAVHILTNSLESGEGTADSLVYPILFCIRHSIELYLKDIYHSVTSIYIAKTKKKDFIRLQKLNRIEKLISQRINDKQDKLSFIRVDSVDEDTIVRSLAILKKRQQIIEGQINEVHNRLFNKFNLNSFTHNLSDLKDKILNFYTIDKRISEVFDPVLPYLSHYEWIDPKGDVFRYLNDHKGEPHLKKK</sequence>
<dbReference type="AlphaFoldDB" id="A0A1M7B6C3"/>
<proteinExistence type="predicted"/>
<dbReference type="Proteomes" id="UP000183975">
    <property type="component" value="Unassembled WGS sequence"/>
</dbReference>